<accession>A0A3B0YIV5</accession>
<gene>
    <name evidence="1" type="ORF">MNBD_GAMMA09-1768</name>
</gene>
<proteinExistence type="predicted"/>
<dbReference type="AlphaFoldDB" id="A0A3B0YIV5"/>
<dbReference type="EMBL" id="UOFI01000117">
    <property type="protein sequence ID" value="VAW68256.1"/>
    <property type="molecule type" value="Genomic_DNA"/>
</dbReference>
<organism evidence="1">
    <name type="scientific">hydrothermal vent metagenome</name>
    <dbReference type="NCBI Taxonomy" id="652676"/>
    <lineage>
        <taxon>unclassified sequences</taxon>
        <taxon>metagenomes</taxon>
        <taxon>ecological metagenomes</taxon>
    </lineage>
</organism>
<evidence type="ECO:0000313" key="1">
    <source>
        <dbReference type="EMBL" id="VAW68256.1"/>
    </source>
</evidence>
<sequence length="309" mass="34637">MNIKCILSIFITIMIMFFITTVSHAWTIDMDFNQGPLGRSVEDKGNSYPVFSDAAGGTVYSDCAGISQDGQCAKMNINKGYDGWGTWGGRLNFNERGVSNPVVGTEVWISVKLFMPEGFDYSAIPWLKFLRLHTTSSGKSNEGYNDLYITTIGEKYYDSVLKKNLLQPPFFFIKEQQDLLKRFGDINLDNPVTGIWETYEVYLKMDYRSVTTGGTSRVRIWKNGKLLAEFNDIQTLNSAISQADSFLIFTYWNGGKPDGSGAVPTKDQFLFIDDLIITTDKPARRDISGNPMIGDVLIVPNSPINLQIN</sequence>
<reference evidence="1" key="1">
    <citation type="submission" date="2018-06" db="EMBL/GenBank/DDBJ databases">
        <authorList>
            <person name="Zhirakovskaya E."/>
        </authorList>
    </citation>
    <scope>NUCLEOTIDE SEQUENCE</scope>
</reference>
<dbReference type="Gene3D" id="2.60.120.200">
    <property type="match status" value="1"/>
</dbReference>
<name>A0A3B0YIV5_9ZZZZ</name>
<protein>
    <submittedName>
        <fullName evidence="1">Uncharacterized protein</fullName>
    </submittedName>
</protein>